<organism evidence="3 4">
    <name type="scientific">Coemansia erecta</name>
    <dbReference type="NCBI Taxonomy" id="147472"/>
    <lineage>
        <taxon>Eukaryota</taxon>
        <taxon>Fungi</taxon>
        <taxon>Fungi incertae sedis</taxon>
        <taxon>Zoopagomycota</taxon>
        <taxon>Kickxellomycotina</taxon>
        <taxon>Kickxellomycetes</taxon>
        <taxon>Kickxellales</taxon>
        <taxon>Kickxellaceae</taxon>
        <taxon>Coemansia</taxon>
    </lineage>
</organism>
<dbReference type="Pfam" id="PF00773">
    <property type="entry name" value="RNB"/>
    <property type="match status" value="1"/>
</dbReference>
<feature type="compositionally biased region" description="Basic residues" evidence="1">
    <location>
        <begin position="111"/>
        <end position="121"/>
    </location>
</feature>
<dbReference type="GO" id="GO:0000175">
    <property type="term" value="F:3'-5'-RNA exonuclease activity"/>
    <property type="evidence" value="ECO:0007669"/>
    <property type="project" value="TreeGrafter"/>
</dbReference>
<dbReference type="InterPro" id="IPR041505">
    <property type="entry name" value="Dis3_CSD2"/>
</dbReference>
<evidence type="ECO:0000313" key="3">
    <source>
        <dbReference type="EMBL" id="KAJ1721310.1"/>
    </source>
</evidence>
<dbReference type="OrthoDB" id="372421at2759"/>
<proteinExistence type="predicted"/>
<protein>
    <recommendedName>
        <fullName evidence="2">RNB domain-containing protein</fullName>
    </recommendedName>
</protein>
<dbReference type="Gene3D" id="2.40.50.690">
    <property type="match status" value="1"/>
</dbReference>
<evidence type="ECO:0000313" key="4">
    <source>
        <dbReference type="Proteomes" id="UP001149813"/>
    </source>
</evidence>
<dbReference type="EMBL" id="JANBOJ010000181">
    <property type="protein sequence ID" value="KAJ1721310.1"/>
    <property type="molecule type" value="Genomic_DNA"/>
</dbReference>
<dbReference type="PANTHER" id="PTHR23355:SF9">
    <property type="entry name" value="DIS3-LIKE EXONUCLEASE 2"/>
    <property type="match status" value="1"/>
</dbReference>
<name>A0A9W7XYE3_9FUNG</name>
<dbReference type="InterPro" id="IPR001900">
    <property type="entry name" value="RNase_II/R"/>
</dbReference>
<feature type="region of interest" description="Disordered" evidence="1">
    <location>
        <begin position="670"/>
        <end position="689"/>
    </location>
</feature>
<comment type="caution">
    <text evidence="3">The sequence shown here is derived from an EMBL/GenBank/DDBJ whole genome shotgun (WGS) entry which is preliminary data.</text>
</comment>
<dbReference type="Pfam" id="PF17849">
    <property type="entry name" value="OB_Dis3"/>
    <property type="match status" value="1"/>
</dbReference>
<feature type="domain" description="RNB" evidence="2">
    <location>
        <begin position="470"/>
        <end position="689"/>
    </location>
</feature>
<feature type="compositionally biased region" description="Low complexity" evidence="1">
    <location>
        <begin position="51"/>
        <end position="90"/>
    </location>
</feature>
<feature type="compositionally biased region" description="Basic and acidic residues" evidence="1">
    <location>
        <begin position="94"/>
        <end position="108"/>
    </location>
</feature>
<feature type="compositionally biased region" description="Low complexity" evidence="1">
    <location>
        <begin position="1"/>
        <end position="37"/>
    </location>
</feature>
<evidence type="ECO:0000256" key="1">
    <source>
        <dbReference type="SAM" id="MobiDB-lite"/>
    </source>
</evidence>
<dbReference type="GO" id="GO:0000932">
    <property type="term" value="C:P-body"/>
    <property type="evidence" value="ECO:0007669"/>
    <property type="project" value="TreeGrafter"/>
</dbReference>
<keyword evidence="4" id="KW-1185">Reference proteome</keyword>
<dbReference type="InterPro" id="IPR050180">
    <property type="entry name" value="RNR_Ribonuclease"/>
</dbReference>
<feature type="region of interest" description="Disordered" evidence="1">
    <location>
        <begin position="1"/>
        <end position="171"/>
    </location>
</feature>
<evidence type="ECO:0000259" key="2">
    <source>
        <dbReference type="SMART" id="SM00955"/>
    </source>
</evidence>
<dbReference type="AlphaFoldDB" id="A0A9W7XYE3"/>
<reference evidence="3" key="1">
    <citation type="submission" date="2022-07" db="EMBL/GenBank/DDBJ databases">
        <title>Phylogenomic reconstructions and comparative analyses of Kickxellomycotina fungi.</title>
        <authorList>
            <person name="Reynolds N.K."/>
            <person name="Stajich J.E."/>
            <person name="Barry K."/>
            <person name="Grigoriev I.V."/>
            <person name="Crous P."/>
            <person name="Smith M.E."/>
        </authorList>
    </citation>
    <scope>NUCLEOTIDE SEQUENCE</scope>
    <source>
        <strain evidence="3">NBRC 32514</strain>
    </source>
</reference>
<gene>
    <name evidence="3" type="ORF">LPJ53_004164</name>
</gene>
<dbReference type="PANTHER" id="PTHR23355">
    <property type="entry name" value="RIBONUCLEASE"/>
    <property type="match status" value="1"/>
</dbReference>
<dbReference type="SMART" id="SM00955">
    <property type="entry name" value="RNB"/>
    <property type="match status" value="1"/>
</dbReference>
<sequence length="689" mass="75588">MDRTAGPAPASAVAAAAAVADVGSHAHMQPAAASQQPSTPPKPKPRRPRKSSAAASKSAASSSDQPQQLPQQPTHEPAQHHPQPQPQQAPVSINKHDHCPKPDSDKPGPPKSKHKPKHHLNHPAPENHMPTAPHPQTQPSKKKHVKKAEHQTAASSQTDPPKHPPNASKIYEPYFDPATVASGLESGIFVRGVLRSNPKNHNDAYAALNESPNAAALRLHPELAAYDVGSGSDIYICGEIHRNRALNGDVVAIRILNQREAQHSYRAHRQKDDKIYDRRRAKDQRRLDRMANKLACLASTSPSPALAPTSDTAISPDKVRSRIPEVFGTVVAILAQNENRTFIGKLGYNAPPEIKRYPLFAKSLSESTVWFKPSSQTVRYMILDAHDLPQELRSINPRLTCSVSVDSWNACDLYPTAKFGGIVGKRGSIDVETQIILEENNVCTDPFSQSVLQCLPKSPWSIPATEITRRTDLRTECIFTIDPPTARDLDDAVSCKPLPNGNVMIGVHIADVSYFVRPDTPLDLQARQRATTTYMVQMAIPMLPSLLCEDLCSLNPGVDRLAFSVMWEMNPDTAEVVSTWFGRTVINSACKLSYDDAQSIIDGAAFPKSVAHYQTSSSGQLSAASPERVKEIEKSIFWFYDLSVKMRKRRFDSGALSLSSVKLSFDLDPSGNPTSCQPYPIKDSNRLIE</sequence>
<dbReference type="SUPFAM" id="SSF50249">
    <property type="entry name" value="Nucleic acid-binding proteins"/>
    <property type="match status" value="2"/>
</dbReference>
<dbReference type="GO" id="GO:0006402">
    <property type="term" value="P:mRNA catabolic process"/>
    <property type="evidence" value="ECO:0007669"/>
    <property type="project" value="TreeGrafter"/>
</dbReference>
<feature type="non-terminal residue" evidence="3">
    <location>
        <position position="689"/>
    </location>
</feature>
<dbReference type="InterPro" id="IPR012340">
    <property type="entry name" value="NA-bd_OB-fold"/>
</dbReference>
<dbReference type="Proteomes" id="UP001149813">
    <property type="component" value="Unassembled WGS sequence"/>
</dbReference>
<dbReference type="GO" id="GO:0003723">
    <property type="term" value="F:RNA binding"/>
    <property type="evidence" value="ECO:0007669"/>
    <property type="project" value="InterPro"/>
</dbReference>
<accession>A0A9W7XYE3</accession>